<dbReference type="InterPro" id="IPR036864">
    <property type="entry name" value="Zn2-C6_fun-type_DNA-bd_sf"/>
</dbReference>
<dbReference type="CDD" id="cd00067">
    <property type="entry name" value="GAL4"/>
    <property type="match status" value="1"/>
</dbReference>
<feature type="region of interest" description="Disordered" evidence="4">
    <location>
        <begin position="492"/>
        <end position="545"/>
    </location>
</feature>
<keyword evidence="2" id="KW-0479">Metal-binding</keyword>
<evidence type="ECO:0000313" key="7">
    <source>
        <dbReference type="Proteomes" id="UP000073492"/>
    </source>
</evidence>
<dbReference type="OrthoDB" id="2406834at2759"/>
<dbReference type="SUPFAM" id="SSF53335">
    <property type="entry name" value="S-adenosyl-L-methionine-dependent methyltransferases"/>
    <property type="match status" value="1"/>
</dbReference>
<keyword evidence="7" id="KW-1185">Reference proteome</keyword>
<dbReference type="PANTHER" id="PTHR31001">
    <property type="entry name" value="UNCHARACTERIZED TRANSCRIPTIONAL REGULATORY PROTEIN"/>
    <property type="match status" value="1"/>
</dbReference>
<dbReference type="Gene3D" id="4.10.240.10">
    <property type="entry name" value="Zn(2)-C6 fungal-type DNA-binding domain"/>
    <property type="match status" value="1"/>
</dbReference>
<proteinExistence type="predicted"/>
<evidence type="ECO:0000256" key="3">
    <source>
        <dbReference type="ARBA" id="ARBA00023242"/>
    </source>
</evidence>
<dbReference type="GO" id="GO:0003677">
    <property type="term" value="F:DNA binding"/>
    <property type="evidence" value="ECO:0007669"/>
    <property type="project" value="InterPro"/>
</dbReference>
<feature type="compositionally biased region" description="Low complexity" evidence="4">
    <location>
        <begin position="513"/>
        <end position="527"/>
    </location>
</feature>
<evidence type="ECO:0000256" key="2">
    <source>
        <dbReference type="ARBA" id="ARBA00022723"/>
    </source>
</evidence>
<dbReference type="InterPro" id="IPR050613">
    <property type="entry name" value="Sec_Metabolite_Reg"/>
</dbReference>
<dbReference type="PROSITE" id="PS50048">
    <property type="entry name" value="ZN2_CY6_FUNGAL_2"/>
    <property type="match status" value="1"/>
</dbReference>
<evidence type="ECO:0000256" key="1">
    <source>
        <dbReference type="ARBA" id="ARBA00004123"/>
    </source>
</evidence>
<protein>
    <recommendedName>
        <fullName evidence="5">Zn(2)-C6 fungal-type domain-containing protein</fullName>
    </recommendedName>
</protein>
<evidence type="ECO:0000256" key="4">
    <source>
        <dbReference type="SAM" id="MobiDB-lite"/>
    </source>
</evidence>
<feature type="domain" description="Zn(2)-C6 fungal-type" evidence="5">
    <location>
        <begin position="450"/>
        <end position="479"/>
    </location>
</feature>
<sequence>MPKIPKKAQTEGSTTFDPDRFFEAWQKEKITAPYDNDFRKFIIKAFGLSPRDTYAYRATAEVTLLQAQTYIEFGAQNGLHGWYRDSEGQLRTAPNATDIAAYTDVFRSTTNTSKALTALASNAKKETIRADVAKHLQSLYAPPDPSLKLVVNKSKTHVNPSFDVWAWSNQNLEWAGPEESTVNIKISHAILPVLYHHFGCVTPSYEALSYIQQVARGRTILDVGSGNGYWAYMLRRFENNPKKALKVTAVDNGLSEWRTIWIDDTVEADGYKWLQQNQGGKDGVLLLVYPMVGEDFTSKMIKAYKGTTIIAAGSQNDNGYTAFTKETIDAWAAREMLSWSKTLQIPLPSFAAKDEALFVFEKTDSNGQARPIQQMQVSPYDEEVKATLPTVAADSPNGLATNLNNASSMRERNGSLVASPSHATGATHGTAGENGTRGKAKQKRNKPTLSCLECVERKTKCDRGRPCLACVKRQSSCEYTAVANLIASADRQNSGSKARYVMGPPSKIKKTSHSTSPSRTQTSPTITDNGWPNTDGRSALSPMSPASQTASPYLYSNIPYSQSSPSNVFGVGSQHPFSNYWTCQGGLPEVITVLPSKEQADILVAKYFEVVDPVYPFLHRRTFYSDYELFWALPMEEKGKTDASLIALHYAIYALGTQFMQFTPYEERSQTAEFYCSAANQALRVYSYLNKTSMRAIQAMLLMAYFLMNDNHASDAYAWAGIHLRQTYALRLHRDPEIVVPQASTLEKQQRRKLWQAVFFQDTFLTILLKLPPTATHSDVPVESLADENELSNDGLDVCLGAHSRIENLMSINVIAPQLPQPLPPPQPHHIIDQATAKSDIAYMRAMWHLGNLVQENLASPLSLSLPVANSPRHKESLVAAFRRLYKSFPAQLTILDYNVLQHQAHNNSRAVRQNLFLTSNYFHCLALLQMAENKEQGVEPNVKAALEAAHEALCAFFKLWGLFEVEAGVWWVFQHRAFEEALLIVKSLAVPPSPECQYDPIYAKGKEDVRRMLEIMERYGGSLEMHTTRKEVLREAFERIVSCLHRGLSGLSRLLFNEHQLVQRFRVFACTYQPCLHVVDITASLEHALIR</sequence>
<comment type="subcellular location">
    <subcellularLocation>
        <location evidence="1">Nucleus</location>
    </subcellularLocation>
</comment>
<dbReference type="InterPro" id="IPR007219">
    <property type="entry name" value="XnlR_reg_dom"/>
</dbReference>
<dbReference type="SUPFAM" id="SSF57701">
    <property type="entry name" value="Zn2/Cys6 DNA-binding domain"/>
    <property type="match status" value="1"/>
</dbReference>
<evidence type="ECO:0000259" key="5">
    <source>
        <dbReference type="PROSITE" id="PS50048"/>
    </source>
</evidence>
<dbReference type="STRING" id="113226.A0A139II67"/>
<dbReference type="AlphaFoldDB" id="A0A139II67"/>
<dbReference type="CDD" id="cd12148">
    <property type="entry name" value="fungal_TF_MHR"/>
    <property type="match status" value="1"/>
</dbReference>
<accession>A0A139II67</accession>
<feature type="region of interest" description="Disordered" evidence="4">
    <location>
        <begin position="411"/>
        <end position="443"/>
    </location>
</feature>
<dbReference type="InterPro" id="IPR001138">
    <property type="entry name" value="Zn2Cys6_DnaBD"/>
</dbReference>
<dbReference type="InterPro" id="IPR029063">
    <property type="entry name" value="SAM-dependent_MTases_sf"/>
</dbReference>
<dbReference type="Pfam" id="PF04082">
    <property type="entry name" value="Fungal_trans"/>
    <property type="match status" value="1"/>
</dbReference>
<comment type="caution">
    <text evidence="6">The sequence shown here is derived from an EMBL/GenBank/DDBJ whole genome shotgun (WGS) entry which is preliminary data.</text>
</comment>
<keyword evidence="3" id="KW-0539">Nucleus</keyword>
<dbReference type="GO" id="GO:0000981">
    <property type="term" value="F:DNA-binding transcription factor activity, RNA polymerase II-specific"/>
    <property type="evidence" value="ECO:0007669"/>
    <property type="project" value="InterPro"/>
</dbReference>
<dbReference type="GO" id="GO:0005634">
    <property type="term" value="C:nucleus"/>
    <property type="evidence" value="ECO:0007669"/>
    <property type="project" value="UniProtKB-SubCell"/>
</dbReference>
<organism evidence="6 7">
    <name type="scientific">Pseudocercospora musae</name>
    <dbReference type="NCBI Taxonomy" id="113226"/>
    <lineage>
        <taxon>Eukaryota</taxon>
        <taxon>Fungi</taxon>
        <taxon>Dikarya</taxon>
        <taxon>Ascomycota</taxon>
        <taxon>Pezizomycotina</taxon>
        <taxon>Dothideomycetes</taxon>
        <taxon>Dothideomycetidae</taxon>
        <taxon>Mycosphaerellales</taxon>
        <taxon>Mycosphaerellaceae</taxon>
        <taxon>Pseudocercospora</taxon>
    </lineage>
</organism>
<name>A0A139II67_9PEZI</name>
<dbReference type="Proteomes" id="UP000073492">
    <property type="component" value="Unassembled WGS sequence"/>
</dbReference>
<dbReference type="PANTHER" id="PTHR31001:SF81">
    <property type="entry name" value="ZN(II)2CYS6 TRANSCRIPTION FACTOR"/>
    <property type="match status" value="1"/>
</dbReference>
<reference evidence="6 7" key="1">
    <citation type="submission" date="2015-07" db="EMBL/GenBank/DDBJ databases">
        <title>Comparative genomics of the Sigatoka disease complex on banana suggests a link between parallel evolutionary changes in Pseudocercospora fijiensis and Pseudocercospora eumusae and increased virulence on the banana host.</title>
        <authorList>
            <person name="Chang T.-C."/>
            <person name="Salvucci A."/>
            <person name="Crous P.W."/>
            <person name="Stergiopoulos I."/>
        </authorList>
    </citation>
    <scope>NUCLEOTIDE SEQUENCE [LARGE SCALE GENOMIC DNA]</scope>
    <source>
        <strain evidence="6 7">CBS 116634</strain>
    </source>
</reference>
<dbReference type="Pfam" id="PF00172">
    <property type="entry name" value="Zn_clus"/>
    <property type="match status" value="1"/>
</dbReference>
<evidence type="ECO:0000313" key="6">
    <source>
        <dbReference type="EMBL" id="KXT14409.1"/>
    </source>
</evidence>
<dbReference type="GO" id="GO:0008270">
    <property type="term" value="F:zinc ion binding"/>
    <property type="evidence" value="ECO:0007669"/>
    <property type="project" value="InterPro"/>
</dbReference>
<dbReference type="SMART" id="SM00066">
    <property type="entry name" value="GAL4"/>
    <property type="match status" value="1"/>
</dbReference>
<dbReference type="EMBL" id="LFZO01000083">
    <property type="protein sequence ID" value="KXT14409.1"/>
    <property type="molecule type" value="Genomic_DNA"/>
</dbReference>
<dbReference type="GO" id="GO:0006351">
    <property type="term" value="P:DNA-templated transcription"/>
    <property type="evidence" value="ECO:0007669"/>
    <property type="project" value="InterPro"/>
</dbReference>
<gene>
    <name evidence="6" type="ORF">AC579_8369</name>
</gene>